<protein>
    <recommendedName>
        <fullName evidence="3">Lantibiotic</fullName>
    </recommendedName>
</protein>
<accession>A0A4R2S212</accession>
<evidence type="ECO:0008006" key="3">
    <source>
        <dbReference type="Google" id="ProtNLM"/>
    </source>
</evidence>
<dbReference type="Proteomes" id="UP000294746">
    <property type="component" value="Unassembled WGS sequence"/>
</dbReference>
<dbReference type="RefSeq" id="WP_165873634.1">
    <property type="nucleotide sequence ID" value="NZ_SLXV01000003.1"/>
</dbReference>
<reference evidence="1 2" key="1">
    <citation type="submission" date="2019-03" db="EMBL/GenBank/DDBJ databases">
        <title>Genomic Encyclopedia of Type Strains, Phase IV (KMG-IV): sequencing the most valuable type-strain genomes for metagenomic binning, comparative biology and taxonomic classification.</title>
        <authorList>
            <person name="Goeker M."/>
        </authorList>
    </citation>
    <scope>NUCLEOTIDE SEQUENCE [LARGE SCALE GENOMIC DNA]</scope>
    <source>
        <strain evidence="1 2">DSM 46831</strain>
    </source>
</reference>
<proteinExistence type="predicted"/>
<name>A0A4R2S212_9BACL</name>
<evidence type="ECO:0000313" key="1">
    <source>
        <dbReference type="EMBL" id="TCP70221.1"/>
    </source>
</evidence>
<dbReference type="NCBIfam" id="NF038161">
    <property type="entry name" value="lant_II_LchA2"/>
    <property type="match status" value="1"/>
</dbReference>
<sequence>MTEKNKIDLITGYIDENELNQLVGAGDVTPNSTWWCATIGITLSAGPCPTSACTKDC</sequence>
<organism evidence="1 2">
    <name type="scientific">Baia soyae</name>
    <dbReference type="NCBI Taxonomy" id="1544746"/>
    <lineage>
        <taxon>Bacteria</taxon>
        <taxon>Bacillati</taxon>
        <taxon>Bacillota</taxon>
        <taxon>Bacilli</taxon>
        <taxon>Bacillales</taxon>
        <taxon>Thermoactinomycetaceae</taxon>
        <taxon>Baia</taxon>
    </lineage>
</organism>
<gene>
    <name evidence="1" type="ORF">EDD57_10334</name>
</gene>
<dbReference type="AlphaFoldDB" id="A0A4R2S212"/>
<comment type="caution">
    <text evidence="1">The sequence shown here is derived from an EMBL/GenBank/DDBJ whole genome shotgun (WGS) entry which is preliminary data.</text>
</comment>
<evidence type="ECO:0000313" key="2">
    <source>
        <dbReference type="Proteomes" id="UP000294746"/>
    </source>
</evidence>
<keyword evidence="2" id="KW-1185">Reference proteome</keyword>
<dbReference type="EMBL" id="SLXV01000003">
    <property type="protein sequence ID" value="TCP70221.1"/>
    <property type="molecule type" value="Genomic_DNA"/>
</dbReference>